<sequence length="78" mass="8867">MEGLIPFLYKAFVMYKRERRFSSVLFSDHHSPSTAGYYTRLLEDSPASSGPSDLRLLGPNRLAMLETKSSPSTKFLHE</sequence>
<reference evidence="1" key="3">
    <citation type="submission" date="2021-01" db="EMBL/GenBank/DDBJ databases">
        <authorList>
            <consortium name="Genoscope - CEA"/>
            <person name="William W."/>
        </authorList>
    </citation>
    <scope>NUCLEOTIDE SEQUENCE</scope>
</reference>
<keyword evidence="3" id="KW-1185">Reference proteome</keyword>
<protein>
    <submittedName>
        <fullName evidence="1">(rape) hypothetical protein</fullName>
    </submittedName>
    <submittedName>
        <fullName evidence="2">BnaA03g54980D protein</fullName>
    </submittedName>
</protein>
<evidence type="ECO:0000313" key="1">
    <source>
        <dbReference type="EMBL" id="CAF2118155.1"/>
    </source>
</evidence>
<evidence type="ECO:0000313" key="3">
    <source>
        <dbReference type="Proteomes" id="UP000028999"/>
    </source>
</evidence>
<dbReference type="EMBL" id="HG994357">
    <property type="protein sequence ID" value="CAF2118155.1"/>
    <property type="molecule type" value="Genomic_DNA"/>
</dbReference>
<dbReference type="EMBL" id="LK033376">
    <property type="protein sequence ID" value="CDY55120.1"/>
    <property type="molecule type" value="Genomic_DNA"/>
</dbReference>
<dbReference type="Proteomes" id="UP001295469">
    <property type="component" value="Chromosome A03"/>
</dbReference>
<accession>A0A078IUL8</accession>
<dbReference type="Proteomes" id="UP000028999">
    <property type="component" value="Unassembled WGS sequence"/>
</dbReference>
<evidence type="ECO:0000313" key="2">
    <source>
        <dbReference type="EMBL" id="CDY55120.1"/>
    </source>
</evidence>
<dbReference type="Gramene" id="CDY55120">
    <property type="protein sequence ID" value="CDY55120"/>
    <property type="gene ID" value="GSBRNA2T00016418001"/>
</dbReference>
<dbReference type="PANTHER" id="PTHR34670:SF15">
    <property type="entry name" value="GENOME ASSEMBLY, CHROMOSOME: A03"/>
    <property type="match status" value="1"/>
</dbReference>
<gene>
    <name evidence="2" type="primary">BnaA03g54980D</name>
    <name evidence="1" type="ORF">DARMORV10_A03P00520.1</name>
    <name evidence="2" type="ORF">GSBRNA2T00016418001</name>
</gene>
<proteinExistence type="predicted"/>
<reference evidence="2 3" key="1">
    <citation type="journal article" date="2014" name="Science">
        <title>Plant genetics. Early allopolyploid evolution in the post-Neolithic Brassica napus oilseed genome.</title>
        <authorList>
            <person name="Chalhoub B."/>
            <person name="Denoeud F."/>
            <person name="Liu S."/>
            <person name="Parkin I.A."/>
            <person name="Tang H."/>
            <person name="Wang X."/>
            <person name="Chiquet J."/>
            <person name="Belcram H."/>
            <person name="Tong C."/>
            <person name="Samans B."/>
            <person name="Correa M."/>
            <person name="Da Silva C."/>
            <person name="Just J."/>
            <person name="Falentin C."/>
            <person name="Koh C.S."/>
            <person name="Le Clainche I."/>
            <person name="Bernard M."/>
            <person name="Bento P."/>
            <person name="Noel B."/>
            <person name="Labadie K."/>
            <person name="Alberti A."/>
            <person name="Charles M."/>
            <person name="Arnaud D."/>
            <person name="Guo H."/>
            <person name="Daviaud C."/>
            <person name="Alamery S."/>
            <person name="Jabbari K."/>
            <person name="Zhao M."/>
            <person name="Edger P.P."/>
            <person name="Chelaifa H."/>
            <person name="Tack D."/>
            <person name="Lassalle G."/>
            <person name="Mestiri I."/>
            <person name="Schnel N."/>
            <person name="Le Paslier M.C."/>
            <person name="Fan G."/>
            <person name="Renault V."/>
            <person name="Bayer P.E."/>
            <person name="Golicz A.A."/>
            <person name="Manoli S."/>
            <person name="Lee T.H."/>
            <person name="Thi V.H."/>
            <person name="Chalabi S."/>
            <person name="Hu Q."/>
            <person name="Fan C."/>
            <person name="Tollenaere R."/>
            <person name="Lu Y."/>
            <person name="Battail C."/>
            <person name="Shen J."/>
            <person name="Sidebottom C.H."/>
            <person name="Wang X."/>
            <person name="Canaguier A."/>
            <person name="Chauveau A."/>
            <person name="Berard A."/>
            <person name="Deniot G."/>
            <person name="Guan M."/>
            <person name="Liu Z."/>
            <person name="Sun F."/>
            <person name="Lim Y.P."/>
            <person name="Lyons E."/>
            <person name="Town C.D."/>
            <person name="Bancroft I."/>
            <person name="Wang X."/>
            <person name="Meng J."/>
            <person name="Ma J."/>
            <person name="Pires J.C."/>
            <person name="King G.J."/>
            <person name="Brunel D."/>
            <person name="Delourme R."/>
            <person name="Renard M."/>
            <person name="Aury J.M."/>
            <person name="Adams K.L."/>
            <person name="Batley J."/>
            <person name="Snowdon R.J."/>
            <person name="Tost J."/>
            <person name="Edwards D."/>
            <person name="Zhou Y."/>
            <person name="Hua W."/>
            <person name="Sharpe A.G."/>
            <person name="Paterson A.H."/>
            <person name="Guan C."/>
            <person name="Wincker P."/>
        </authorList>
    </citation>
    <scope>NUCLEOTIDE SEQUENCE [LARGE SCALE GENOMIC DNA]</scope>
    <source>
        <strain evidence="3">cv. Darmor-bzh</strain>
    </source>
</reference>
<dbReference type="PaxDb" id="3708-A0A078IUL8"/>
<dbReference type="AlphaFoldDB" id="A0A078IUL8"/>
<reference evidence="2" key="2">
    <citation type="submission" date="2014-06" db="EMBL/GenBank/DDBJ databases">
        <authorList>
            <person name="Genoscope - CEA"/>
        </authorList>
    </citation>
    <scope>NUCLEOTIDE SEQUENCE</scope>
</reference>
<dbReference type="PANTHER" id="PTHR34670">
    <property type="entry name" value="EXPRESSED PROTEIN"/>
    <property type="match status" value="1"/>
</dbReference>
<name>A0A078IUL8_BRANA</name>
<organism evidence="2 3">
    <name type="scientific">Brassica napus</name>
    <name type="common">Rape</name>
    <dbReference type="NCBI Taxonomy" id="3708"/>
    <lineage>
        <taxon>Eukaryota</taxon>
        <taxon>Viridiplantae</taxon>
        <taxon>Streptophyta</taxon>
        <taxon>Embryophyta</taxon>
        <taxon>Tracheophyta</taxon>
        <taxon>Spermatophyta</taxon>
        <taxon>Magnoliopsida</taxon>
        <taxon>eudicotyledons</taxon>
        <taxon>Gunneridae</taxon>
        <taxon>Pentapetalae</taxon>
        <taxon>rosids</taxon>
        <taxon>malvids</taxon>
        <taxon>Brassicales</taxon>
        <taxon>Brassicaceae</taxon>
        <taxon>Brassiceae</taxon>
        <taxon>Brassica</taxon>
    </lineage>
</organism>